<dbReference type="GO" id="GO:0004197">
    <property type="term" value="F:cysteine-type endopeptidase activity"/>
    <property type="evidence" value="ECO:0007669"/>
    <property type="project" value="InterPro"/>
</dbReference>
<dbReference type="Proteomes" id="UP000799777">
    <property type="component" value="Unassembled WGS sequence"/>
</dbReference>
<keyword evidence="8" id="KW-1185">Reference proteome</keyword>
<dbReference type="GO" id="GO:0072686">
    <property type="term" value="C:mitotic spindle"/>
    <property type="evidence" value="ECO:0007669"/>
    <property type="project" value="TreeGrafter"/>
</dbReference>
<dbReference type="Pfam" id="PF03568">
    <property type="entry name" value="Separin_C"/>
    <property type="match status" value="1"/>
</dbReference>
<accession>A0A9P4HEP8</accession>
<dbReference type="GO" id="GO:0005737">
    <property type="term" value="C:cytoplasm"/>
    <property type="evidence" value="ECO:0007669"/>
    <property type="project" value="TreeGrafter"/>
</dbReference>
<dbReference type="GO" id="GO:0044732">
    <property type="term" value="C:mitotic spindle pole body"/>
    <property type="evidence" value="ECO:0007669"/>
    <property type="project" value="TreeGrafter"/>
</dbReference>
<evidence type="ECO:0000256" key="3">
    <source>
        <dbReference type="ARBA" id="ARBA00022801"/>
    </source>
</evidence>
<dbReference type="GO" id="GO:0051307">
    <property type="term" value="P:meiotic chromosome separation"/>
    <property type="evidence" value="ECO:0007669"/>
    <property type="project" value="TreeGrafter"/>
</dbReference>
<dbReference type="PANTHER" id="PTHR12792">
    <property type="entry name" value="EXTRA SPINDLE POLES 1-RELATED"/>
    <property type="match status" value="1"/>
</dbReference>
<reference evidence="7" key="1">
    <citation type="journal article" date="2020" name="Stud. Mycol.">
        <title>101 Dothideomycetes genomes: a test case for predicting lifestyles and emergence of pathogens.</title>
        <authorList>
            <person name="Haridas S."/>
            <person name="Albert R."/>
            <person name="Binder M."/>
            <person name="Bloem J."/>
            <person name="Labutti K."/>
            <person name="Salamov A."/>
            <person name="Andreopoulos B."/>
            <person name="Baker S."/>
            <person name="Barry K."/>
            <person name="Bills G."/>
            <person name="Bluhm B."/>
            <person name="Cannon C."/>
            <person name="Castanera R."/>
            <person name="Culley D."/>
            <person name="Daum C."/>
            <person name="Ezra D."/>
            <person name="Gonzalez J."/>
            <person name="Henrissat B."/>
            <person name="Kuo A."/>
            <person name="Liang C."/>
            <person name="Lipzen A."/>
            <person name="Lutzoni F."/>
            <person name="Magnuson J."/>
            <person name="Mondo S."/>
            <person name="Nolan M."/>
            <person name="Ohm R."/>
            <person name="Pangilinan J."/>
            <person name="Park H.-J."/>
            <person name="Ramirez L."/>
            <person name="Alfaro M."/>
            <person name="Sun H."/>
            <person name="Tritt A."/>
            <person name="Yoshinaga Y."/>
            <person name="Zwiers L.-H."/>
            <person name="Turgeon B."/>
            <person name="Goodwin S."/>
            <person name="Spatafora J."/>
            <person name="Crous P."/>
            <person name="Grigoriev I."/>
        </authorList>
    </citation>
    <scope>NUCLEOTIDE SEQUENCE</scope>
    <source>
        <strain evidence="7">CBS 110217</strain>
    </source>
</reference>
<dbReference type="InterPro" id="IPR005314">
    <property type="entry name" value="Peptidase_C50"/>
</dbReference>
<feature type="compositionally biased region" description="Basic and acidic residues" evidence="5">
    <location>
        <begin position="116"/>
        <end position="128"/>
    </location>
</feature>
<feature type="domain" description="Peptidase C50" evidence="6">
    <location>
        <begin position="1958"/>
        <end position="2065"/>
    </location>
</feature>
<dbReference type="OrthoDB" id="10255632at2759"/>
<dbReference type="GO" id="GO:0006508">
    <property type="term" value="P:proteolysis"/>
    <property type="evidence" value="ECO:0007669"/>
    <property type="project" value="InterPro"/>
</dbReference>
<protein>
    <recommendedName>
        <fullName evidence="2">separase</fullName>
        <ecNumber evidence="2">3.4.22.49</ecNumber>
    </recommendedName>
</protein>
<keyword evidence="4" id="KW-0159">Chromosome partition</keyword>
<dbReference type="GO" id="GO:0005634">
    <property type="term" value="C:nucleus"/>
    <property type="evidence" value="ECO:0007669"/>
    <property type="project" value="InterPro"/>
</dbReference>
<dbReference type="InterPro" id="IPR030397">
    <property type="entry name" value="SEPARIN_core_dom"/>
</dbReference>
<evidence type="ECO:0000256" key="1">
    <source>
        <dbReference type="ARBA" id="ARBA00000451"/>
    </source>
</evidence>
<organism evidence="7 8">
    <name type="scientific">Setomelanomma holmii</name>
    <dbReference type="NCBI Taxonomy" id="210430"/>
    <lineage>
        <taxon>Eukaryota</taxon>
        <taxon>Fungi</taxon>
        <taxon>Dikarya</taxon>
        <taxon>Ascomycota</taxon>
        <taxon>Pezizomycotina</taxon>
        <taxon>Dothideomycetes</taxon>
        <taxon>Pleosporomycetidae</taxon>
        <taxon>Pleosporales</taxon>
        <taxon>Pleosporineae</taxon>
        <taxon>Phaeosphaeriaceae</taxon>
        <taxon>Setomelanomma</taxon>
    </lineage>
</organism>
<evidence type="ECO:0000313" key="8">
    <source>
        <dbReference type="Proteomes" id="UP000799777"/>
    </source>
</evidence>
<feature type="region of interest" description="Disordered" evidence="5">
    <location>
        <begin position="2143"/>
        <end position="2162"/>
    </location>
</feature>
<dbReference type="EMBL" id="ML978174">
    <property type="protein sequence ID" value="KAF2032274.1"/>
    <property type="molecule type" value="Genomic_DNA"/>
</dbReference>
<evidence type="ECO:0000313" key="7">
    <source>
        <dbReference type="EMBL" id="KAF2032274.1"/>
    </source>
</evidence>
<evidence type="ECO:0000256" key="4">
    <source>
        <dbReference type="ARBA" id="ARBA00022829"/>
    </source>
</evidence>
<evidence type="ECO:0000256" key="2">
    <source>
        <dbReference type="ARBA" id="ARBA00012489"/>
    </source>
</evidence>
<feature type="region of interest" description="Disordered" evidence="5">
    <location>
        <begin position="116"/>
        <end position="178"/>
    </location>
</feature>
<proteinExistence type="predicted"/>
<sequence>MATEDEPTRARIDNIKADLRTTSTCSNATVVALGELLLKKIDEHAEKENVRVTAPATARRRAATADAATNPTKTNTATLPPREKYILATEVANTTLKNLADALKIPSNALDSRLAPEAKKAVNEDARKPARPRAGNAKHASVSKRPLMERSASQLTNSPKKRPIRRSSSCSSVLTSGPDAGLVATAECARTAFAYLATTEATKVLGKDSQDLQLENGILALVGKLVALGLDSLAVKEMRHLKRRLDAYLGYAKDSQRPASRSVEKNSGHGTAGEKESLASLLDFGAVESTSPALPIIVNLQTYALRTIARLNRPRIVEAAYEQLKLSNPSSPANLILRLTTTLSGQTKTARQLESLAQTILSLCPNISASHDNKPIQASPETVLLLQHLAFKVRRSWWALAKHQGNATQELLEPFTKCLVAFARRSQLPTGKKYRMAETLYEDLVDGRDGSKAPGGSNAVVNNTLSSLAQAAGQSEEALRWLGTASVASSSKTTLAKQTAQLVRIATVSIEAFVKGDIRLDLQDAISSALEGLAGGLGGSSVDLDALFLEVNSLRRAATRLLMSSSSTTNRDAESSATRHLANDVIASCIHFSARMVGSSLPEGFDSKAQQKHSHRMNMIWKCTKSVIDSVLVCCKETLLTEHQWKKLDLMLQECSHLLRRFGEEIASGTRFDSQDSDKIQGLTVKVSNAYWSVHLQLRKAKLSSDTIATAMQRSISLVSSGTLDLQKAGLLTMKLENLGDFLDSSGRAEKSRKAYVQCIRGHLDSGAGHALSDMTARYSLQAVFDDEGPLSILNRVLRSLHRGFIKFGLSKPDESAFFDDDELDLRARGALLELQLDLYIKTLSKNRNWDASLDESLKSLVQRLRDLYAPTEYPVRYLRLVVSLLRLCEKHDDILSPEALSSEISSADRISAADSKDAELTRYEVYLKALCALKVSMQETVPATSTLKKCFATFECLVDNAKSWKNLREQVDDVEYWASEIKASVGYLNAKGEEYLALPVLHLLVRISELEANADPCELVETACALGMQFLRLGYTGKAGLSLAKAECIIEKQTASTEVRLCWHIAYAEYLARIGNTAKCTTVISTARTYALADEQFMDLARPSTTLSGRLRFNRIVADAAYVCSLLATVTGSYKDAARHAKQCVSLNRRIWAALESRTNIKKAALIDNPESDVDGPSKEAFSPLSSMRTEKGAPLVMSVTHDALSGPEFWSLVPALYRGLMQHSQVYAHQGLLHEAIYIAEQAEKIAIATQSPTLTTDNASWRADCWAQSGRIDKAQPILASLEQHKSRTCLSIVGYQSAVARTHHWNGQYGEEVSSYGTLDQLLHDLTSSSFINALTTFSPNMDSLAEQMSKMSMDAAEEPHAKAVTTRGGRKPVAKSTKRIVPKPTMKTAAKARPGARTATATKATAKAKSQAQADVRQSEVPLSSAEQCSILCNFQAEIIHRGVLANLLHNDLASASALLARIEQMQNGPTPSLHHAWAAFKMMLAECFKQIADNIALNTLPESTIAFPAVNLKERRLSEDSVAKRKPITTSANSKNGRAKLPLKDGFAETLKNARDRLVEAHAASAMHGPNFMFQQISMALGTVTVLLSAICGGESESSLHPLYAAYMGEIPKCNALRLTQESIDAEKEQLSRDECLRWPIIFPTTFAPSSIPDFQKDYINIIPSTWTAVSLALNDTRNELYVTRFEQGLSPFVLRLPLARHASRDMDEEEFSFEDGKRDFDEIIELSDFSTRAAKDMTSREARQQWWTEREALDTRLHELLLNMENIWLGGFKGIFSQHERQPSLLARFRKSLENIINQHLPSRRKKTQQKRPILDSRVLELFIGLGDVEDEDLDIDEALMDLLYFVVDILHFNGERNAYDEIDFDAMVVETHEALRAYHGTSNHATAPNQHMILVLDNNLHGFPWESLPCLEKSSISRLPSLVALRERLLAAKPHTDAADASPGHYIRADNGGTSILNPSGDLSHTLKTIKPRLDELSGPWSHIANRAPTEKEFEDALREQELVLYFGHGSGAQFVRAKSVRRLYPGQQDDQSRKPGCATTFLFGCSSVHLTENGIYEPSGMLASYLTAGAPAVVGMLWDVTDKDCDRFAVKAGELWGLWSEAREEVTTVAVPKTPAKKAKGKGRVAQLVNEVEGSRGPGSVKKGRKTKTVNSEVEVGADRRRGLGLDECVREAREACVLRYLNGAAAVVYGIPVYLE</sequence>
<dbReference type="PROSITE" id="PS51700">
    <property type="entry name" value="SEPARIN"/>
    <property type="match status" value="1"/>
</dbReference>
<dbReference type="EC" id="3.4.22.49" evidence="2"/>
<comment type="catalytic activity">
    <reaction evidence="1">
        <text>All bonds known to be hydrolyzed by this endopeptidase have arginine in P1 and an acidic residue in P4. P6 is often occupied by an acidic residue or by a hydroxy-amino-acid residue, the phosphorylation of which enhances cleavage.</text>
        <dbReference type="EC" id="3.4.22.49"/>
    </reaction>
</comment>
<dbReference type="PANTHER" id="PTHR12792:SF0">
    <property type="entry name" value="SEPARIN"/>
    <property type="match status" value="1"/>
</dbReference>
<feature type="compositionally biased region" description="Low complexity" evidence="5">
    <location>
        <begin position="64"/>
        <end position="78"/>
    </location>
</feature>
<feature type="region of interest" description="Disordered" evidence="5">
    <location>
        <begin position="56"/>
        <end position="78"/>
    </location>
</feature>
<evidence type="ECO:0000256" key="5">
    <source>
        <dbReference type="SAM" id="MobiDB-lite"/>
    </source>
</evidence>
<comment type="caution">
    <text evidence="7">The sequence shown here is derived from an EMBL/GenBank/DDBJ whole genome shotgun (WGS) entry which is preliminary data.</text>
</comment>
<gene>
    <name evidence="7" type="ORF">EK21DRAFT_110217</name>
</gene>
<keyword evidence="3" id="KW-0378">Hydrolase</keyword>
<evidence type="ECO:0000259" key="6">
    <source>
        <dbReference type="PROSITE" id="PS51700"/>
    </source>
</evidence>
<name>A0A9P4HEP8_9PLEO</name>